<name>A0A836HZV8_9TRYP</name>
<keyword evidence="2" id="KW-0472">Membrane</keyword>
<keyword evidence="2" id="KW-0812">Transmembrane</keyword>
<reference evidence="4 5" key="1">
    <citation type="submission" date="2021-02" db="EMBL/GenBank/DDBJ databases">
        <title>Porcisia hertigi Genome sequencing and assembly.</title>
        <authorList>
            <person name="Almutairi H."/>
            <person name="Gatherer D."/>
        </authorList>
    </citation>
    <scope>NUCLEOTIDE SEQUENCE [LARGE SCALE GENOMIC DNA]</scope>
    <source>
        <strain evidence="4 5">C119</strain>
    </source>
</reference>
<feature type="compositionally biased region" description="Low complexity" evidence="1">
    <location>
        <begin position="1053"/>
        <end position="1068"/>
    </location>
</feature>
<evidence type="ECO:0000313" key="5">
    <source>
        <dbReference type="Proteomes" id="UP000674318"/>
    </source>
</evidence>
<comment type="caution">
    <text evidence="4">The sequence shown here is derived from an EMBL/GenBank/DDBJ whole genome shotgun (WGS) entry which is preliminary data.</text>
</comment>
<feature type="transmembrane region" description="Helical" evidence="2">
    <location>
        <begin position="984"/>
        <end position="1003"/>
    </location>
</feature>
<dbReference type="GO" id="GO:0005227">
    <property type="term" value="F:calcium-activated cation channel activity"/>
    <property type="evidence" value="ECO:0007669"/>
    <property type="project" value="InterPro"/>
</dbReference>
<feature type="compositionally biased region" description="Polar residues" evidence="1">
    <location>
        <begin position="1029"/>
        <end position="1052"/>
    </location>
</feature>
<dbReference type="OrthoDB" id="1689567at2759"/>
<feature type="region of interest" description="Disordered" evidence="1">
    <location>
        <begin position="151"/>
        <end position="173"/>
    </location>
</feature>
<dbReference type="InterPro" id="IPR003864">
    <property type="entry name" value="CSC1/OSCA1-like_7TM"/>
</dbReference>
<dbReference type="GeneID" id="94291370"/>
<dbReference type="KEGG" id="phet:94291370"/>
<evidence type="ECO:0000256" key="1">
    <source>
        <dbReference type="SAM" id="MobiDB-lite"/>
    </source>
</evidence>
<dbReference type="Pfam" id="PF02714">
    <property type="entry name" value="RSN1_7TM"/>
    <property type="match status" value="1"/>
</dbReference>
<feature type="compositionally biased region" description="Polar residues" evidence="1">
    <location>
        <begin position="158"/>
        <end position="172"/>
    </location>
</feature>
<feature type="transmembrane region" description="Helical" evidence="2">
    <location>
        <begin position="744"/>
        <end position="769"/>
    </location>
</feature>
<evidence type="ECO:0000313" key="4">
    <source>
        <dbReference type="EMBL" id="KAG5508827.1"/>
    </source>
</evidence>
<protein>
    <recommendedName>
        <fullName evidence="3">CSC1/OSCA1-like 7TM region domain-containing protein</fullName>
    </recommendedName>
</protein>
<dbReference type="InterPro" id="IPR045122">
    <property type="entry name" value="Csc1-like"/>
</dbReference>
<dbReference type="PANTHER" id="PTHR13018:SF144">
    <property type="entry name" value="CSC1_OSCA1-LIKE 7TM REGION DOMAIN-CONTAINING PROTEIN"/>
    <property type="match status" value="1"/>
</dbReference>
<keyword evidence="2" id="KW-1133">Transmembrane helix</keyword>
<proteinExistence type="predicted"/>
<dbReference type="EMBL" id="JAFJZO010000016">
    <property type="protein sequence ID" value="KAG5508827.1"/>
    <property type="molecule type" value="Genomic_DNA"/>
</dbReference>
<feature type="transmembrane region" description="Helical" evidence="2">
    <location>
        <begin position="356"/>
        <end position="378"/>
    </location>
</feature>
<evidence type="ECO:0000256" key="2">
    <source>
        <dbReference type="SAM" id="Phobius"/>
    </source>
</evidence>
<evidence type="ECO:0000259" key="3">
    <source>
        <dbReference type="Pfam" id="PF02714"/>
    </source>
</evidence>
<feature type="transmembrane region" description="Helical" evidence="2">
    <location>
        <begin position="695"/>
        <end position="723"/>
    </location>
</feature>
<gene>
    <name evidence="4" type="ORF">JKF63_05329</name>
</gene>
<sequence>MSTVNPLPADATYDDQGVYVSLIIGGVVLVVFGGLIAFLHYTPILWLKRFYRPNHTIEPTPPTKAPSAAAIAAARRVAREDLHDTLSPPTSPLTEVAFAEHTIRPHGKKGHSVTRRKRLGVSLPILSTFFIRPTWKDWISIEEPSLADRKESALSPVHHQTPSLPPRQTSDRSFVPLTAPPSPFLHRRNNKQVGRTELKSDCRYLVEAPADFTAFSPRSKSSLPSYGAVEKSCTPPCPPSTPGSTTWSSAAMPKTPLDPLVAVYLFTLKFFFSLMLLGELFTAWIMLIAQRDNHMEQTLIERDMHNCSGQGNNVTGCELLKPYCSYQDDTLGCSVVALHGLYDLTVLNIHPRSQRWVGVALLNLGFCVALVGLTLFYVKKVGHYAEAVMVNQMHHALGYRVVCVRGIDSTDIRTDRAFREAFLQLSVYFPTPSTPRAPRSASSEAHLQSCRDSSNFPAPLHPNNGTSEDDDNEDSYAVCQCPGLNCLFSISDMHYYVLRRSDATFTEPDKVEQILITREPPIGMLELIAETEAAMANLQEAIADEKALQRRLMLRHRTRTLTKRRRRASVVVNDDDVGPVGNVYVHDSPGDDGRNAVLMMRAPFPDCCSKVPAVPYYTAVFLRCSRDMNMALERVPHQQAAGAAFVVFKDSLCAHEFTQLFTARFGGLFSSLVATIAGPPGRIFQSTLTASRCTLWVRFFLIFVLYIVLILTWSIPISVLGSLEQLSEISSFVLLRKYSKLPKWLRTLINSYLPVLALAIFNIALPHIIRLLVRAMGAFNRAECDSGQLYLQYIFMVLTAVIFQAAFQGAVTGLPYLLFESDRDAIINFFVSCISPSNGYFYAKVITSTCLSTWIDLLDPIGILKVLLLRGQAHVQRNYDALFLPCEFEFPRLLSFDLMVLSMGLLFHMTAPLLGLLVVGYFLVRYWSQRAKQCDRYRPTLSPAHDCTDFGVAAQVIRCVMGLYCFSEVCGVVLMTLRSHRTGIVISALTLTTGVTLMIYVYGQTAKWTASLANARHFARNPQTLYNQRAAQQTESGRTVISPPQASQPQEVSSASGGNASTSAPASSFQQHTSSGHLCEVEDAATEQECSPHNHGTAMKEEGVLDSYEHVTLNLVLFDTTRNPYLSYLLPRKPGTVLRYQPKHQRLATINAAAELRAMKDTDFVVERYWDRGMTWFEGDADASRSLEDLVGVCSGDNDEVVLTHIEREEAPHTKHAHLMGDHDALVAQASAAVPPSVSSGLPTAAAVSRPGLSTTTLDAAKQKTSFGVIPTSTPTAADEPVAENRQCDAVKSQVPTHMSVLTTIEATAPTAPSHPPLSLPSGLTTPTAEHRKSKTDASHET</sequence>
<dbReference type="Proteomes" id="UP000674318">
    <property type="component" value="Unassembled WGS sequence"/>
</dbReference>
<keyword evidence="5" id="KW-1185">Reference proteome</keyword>
<feature type="transmembrane region" description="Helical" evidence="2">
    <location>
        <begin position="898"/>
        <end position="924"/>
    </location>
</feature>
<feature type="region of interest" description="Disordered" evidence="1">
    <location>
        <begin position="432"/>
        <end position="474"/>
    </location>
</feature>
<feature type="transmembrane region" description="Helical" evidence="2">
    <location>
        <begin position="789"/>
        <end position="818"/>
    </location>
</feature>
<feature type="compositionally biased region" description="Low complexity" evidence="1">
    <location>
        <begin position="432"/>
        <end position="443"/>
    </location>
</feature>
<feature type="compositionally biased region" description="Basic and acidic residues" evidence="1">
    <location>
        <begin position="1329"/>
        <end position="1342"/>
    </location>
</feature>
<feature type="region of interest" description="Disordered" evidence="1">
    <location>
        <begin position="1029"/>
        <end position="1075"/>
    </location>
</feature>
<dbReference type="GO" id="GO:0005886">
    <property type="term" value="C:plasma membrane"/>
    <property type="evidence" value="ECO:0007669"/>
    <property type="project" value="TreeGrafter"/>
</dbReference>
<feature type="domain" description="CSC1/OSCA1-like 7TM region" evidence="3">
    <location>
        <begin position="698"/>
        <end position="933"/>
    </location>
</feature>
<feature type="transmembrane region" description="Helical" evidence="2">
    <location>
        <begin position="261"/>
        <end position="287"/>
    </location>
</feature>
<feature type="transmembrane region" description="Helical" evidence="2">
    <location>
        <begin position="20"/>
        <end position="42"/>
    </location>
</feature>
<dbReference type="PANTHER" id="PTHR13018">
    <property type="entry name" value="PROBABLE MEMBRANE PROTEIN DUF221-RELATED"/>
    <property type="match status" value="1"/>
</dbReference>
<dbReference type="RefSeq" id="XP_067758295.1">
    <property type="nucleotide sequence ID" value="XM_067901293.1"/>
</dbReference>
<organism evidence="4 5">
    <name type="scientific">Porcisia hertigi</name>
    <dbReference type="NCBI Taxonomy" id="2761500"/>
    <lineage>
        <taxon>Eukaryota</taxon>
        <taxon>Discoba</taxon>
        <taxon>Euglenozoa</taxon>
        <taxon>Kinetoplastea</taxon>
        <taxon>Metakinetoplastina</taxon>
        <taxon>Trypanosomatida</taxon>
        <taxon>Trypanosomatidae</taxon>
        <taxon>Leishmaniinae</taxon>
        <taxon>Porcisia</taxon>
    </lineage>
</organism>
<feature type="region of interest" description="Disordered" evidence="1">
    <location>
        <begin position="1309"/>
        <end position="1342"/>
    </location>
</feature>
<accession>A0A836HZV8</accession>